<protein>
    <recommendedName>
        <fullName evidence="4">Transposase</fullName>
    </recommendedName>
</protein>
<name>A0ABP4G619_9MICO</name>
<keyword evidence="3" id="KW-1185">Reference proteome</keyword>
<feature type="region of interest" description="Disordered" evidence="1">
    <location>
        <begin position="139"/>
        <end position="158"/>
    </location>
</feature>
<feature type="compositionally biased region" description="Basic and acidic residues" evidence="1">
    <location>
        <begin position="197"/>
        <end position="208"/>
    </location>
</feature>
<evidence type="ECO:0000313" key="2">
    <source>
        <dbReference type="EMBL" id="GAA1214493.1"/>
    </source>
</evidence>
<sequence length="221" mass="25146">MADRAYNNGRVETFHIPARKAGVEFVINYDQQHATLVARLHNRSAYRSAYRMIAKGLPDLDGYQRFTYPTGSPVPHTPLNGKNSIMVPLMIPETTMKSREPGGKTRRLQPLKHLQRLAYKSDAWASYYGMRNLVEASNSRFKDSNQEDLGNPKKRSGRGFSSNYLLTARAISSFNLRSIATFILKLRDRAIEKPLRTRRRKDENERPLARLVTTRAAAPPG</sequence>
<gene>
    <name evidence="2" type="ORF">GCM10009655_12200</name>
</gene>
<evidence type="ECO:0000256" key="1">
    <source>
        <dbReference type="SAM" id="MobiDB-lite"/>
    </source>
</evidence>
<feature type="region of interest" description="Disordered" evidence="1">
    <location>
        <begin position="197"/>
        <end position="221"/>
    </location>
</feature>
<dbReference type="Proteomes" id="UP001500943">
    <property type="component" value="Unassembled WGS sequence"/>
</dbReference>
<organism evidence="2 3">
    <name type="scientific">Rhodoglobus aureus</name>
    <dbReference type="NCBI Taxonomy" id="191497"/>
    <lineage>
        <taxon>Bacteria</taxon>
        <taxon>Bacillati</taxon>
        <taxon>Actinomycetota</taxon>
        <taxon>Actinomycetes</taxon>
        <taxon>Micrococcales</taxon>
        <taxon>Microbacteriaceae</taxon>
        <taxon>Rhodoglobus</taxon>
    </lineage>
</organism>
<dbReference type="EMBL" id="BAAAKW010000023">
    <property type="protein sequence ID" value="GAA1214493.1"/>
    <property type="molecule type" value="Genomic_DNA"/>
</dbReference>
<proteinExistence type="predicted"/>
<accession>A0ABP4G619</accession>
<reference evidence="3" key="1">
    <citation type="journal article" date="2019" name="Int. J. Syst. Evol. Microbiol.">
        <title>The Global Catalogue of Microorganisms (GCM) 10K type strain sequencing project: providing services to taxonomists for standard genome sequencing and annotation.</title>
        <authorList>
            <consortium name="The Broad Institute Genomics Platform"/>
            <consortium name="The Broad Institute Genome Sequencing Center for Infectious Disease"/>
            <person name="Wu L."/>
            <person name="Ma J."/>
        </authorList>
    </citation>
    <scope>NUCLEOTIDE SEQUENCE [LARGE SCALE GENOMIC DNA]</scope>
    <source>
        <strain evidence="3">JCM 12762</strain>
    </source>
</reference>
<comment type="caution">
    <text evidence="2">The sequence shown here is derived from an EMBL/GenBank/DDBJ whole genome shotgun (WGS) entry which is preliminary data.</text>
</comment>
<evidence type="ECO:0000313" key="3">
    <source>
        <dbReference type="Proteomes" id="UP001500943"/>
    </source>
</evidence>
<evidence type="ECO:0008006" key="4">
    <source>
        <dbReference type="Google" id="ProtNLM"/>
    </source>
</evidence>